<reference evidence="1 2" key="1">
    <citation type="submission" date="2017-09" db="EMBL/GenBank/DDBJ databases">
        <authorList>
            <person name="Ehlers B."/>
            <person name="Leendertz F.H."/>
        </authorList>
    </citation>
    <scope>NUCLEOTIDE SEQUENCE [LARGE SCALE GENOMIC DNA]</scope>
    <source>
        <strain evidence="1 2">CGMCC 4.6857</strain>
    </source>
</reference>
<organism evidence="1 2">
    <name type="scientific">Paractinoplanes atraurantiacus</name>
    <dbReference type="NCBI Taxonomy" id="1036182"/>
    <lineage>
        <taxon>Bacteria</taxon>
        <taxon>Bacillati</taxon>
        <taxon>Actinomycetota</taxon>
        <taxon>Actinomycetes</taxon>
        <taxon>Micromonosporales</taxon>
        <taxon>Micromonosporaceae</taxon>
        <taxon>Paractinoplanes</taxon>
    </lineage>
</organism>
<keyword evidence="2" id="KW-1185">Reference proteome</keyword>
<sequence>MQEESKRRLSGARKLDLAAVAFVTLAGILLVPGTANASSKATPAMGVVDTAALQKATRRATTVNAKSEAKLQGKISGHLDKMARTGKLADTAEVQVATVAAPNGVDGKVQLVWDAGKDPAKVYTATVNGEIAGFGSIFNETETATTAAAAPVGSGYDAASNKSKMYKYSNGCVEQWFEPSAASIPDHYLWTCWEKWAESGTDHWIYNRWGRFSRANTSATPQTREFTIRSRPWNYTTNTAIKSLNSATPTATATSCTATATVEIGYERSGVSGKLSVPLHRCNATNPVGTWGRKEIGVQFLGSTTDVVRYLDMAGDYTAANKTVVPTWADYSWMTVAEDTTELPVLFEEDYIRKDSGW</sequence>
<dbReference type="EMBL" id="OBDY01000003">
    <property type="protein sequence ID" value="SNY30360.1"/>
    <property type="molecule type" value="Genomic_DNA"/>
</dbReference>
<proteinExistence type="predicted"/>
<evidence type="ECO:0000313" key="1">
    <source>
        <dbReference type="EMBL" id="SNY30360.1"/>
    </source>
</evidence>
<gene>
    <name evidence="1" type="ORF">SAMN05421748_103391</name>
</gene>
<protein>
    <submittedName>
        <fullName evidence="1">Uncharacterized protein</fullName>
    </submittedName>
</protein>
<name>A0A285H391_9ACTN</name>
<accession>A0A285H391</accession>
<dbReference type="Proteomes" id="UP000219612">
    <property type="component" value="Unassembled WGS sequence"/>
</dbReference>
<dbReference type="AlphaFoldDB" id="A0A285H391"/>
<evidence type="ECO:0000313" key="2">
    <source>
        <dbReference type="Proteomes" id="UP000219612"/>
    </source>
</evidence>